<dbReference type="Pfam" id="PF13413">
    <property type="entry name" value="HTH_25"/>
    <property type="match status" value="1"/>
</dbReference>
<keyword evidence="5" id="KW-1185">Reference proteome</keyword>
<sequence length="322" mass="33704">MSEVLSEGYGRILAEAREAKGLTVAQVADKLKLTGRQIEAIEAEDASRLPAPVFVRGFVRNYARLVGVSVDALPVAEQAPVASTQAITAHSEEVHFRTSPVRRWLLLPMVVFLLFLLVVAALYAWLSQGEEAYLPTPPAPTSQPVPLPAMPDATLPAPMAPVPPAEGGVPGQPGAEAAPATAVAPSAAVPAVLPPAAQPVPVPPAPAKPVPVQAPVAQAAPAAARAPVPPVPELPVFPPAPAGPAHVVQLVAEQNDSWIQVMSGDEKRYSRLLRIGEQLTLRGTPPFRLVVGNAAGVRLQYDGRGIDLKPYTGDKVARLTLE</sequence>
<feature type="region of interest" description="Disordered" evidence="1">
    <location>
        <begin position="137"/>
        <end position="181"/>
    </location>
</feature>
<dbReference type="SMART" id="SM00530">
    <property type="entry name" value="HTH_XRE"/>
    <property type="match status" value="1"/>
</dbReference>
<keyword evidence="2" id="KW-0812">Transmembrane</keyword>
<protein>
    <submittedName>
        <fullName evidence="4">Helix-turn-helix domain-containing protein</fullName>
    </submittedName>
</protein>
<organism evidence="4 5">
    <name type="scientific">Parasulfuritortus cantonensis</name>
    <dbReference type="NCBI Taxonomy" id="2528202"/>
    <lineage>
        <taxon>Bacteria</taxon>
        <taxon>Pseudomonadati</taxon>
        <taxon>Pseudomonadota</taxon>
        <taxon>Betaproteobacteria</taxon>
        <taxon>Nitrosomonadales</taxon>
        <taxon>Thiobacillaceae</taxon>
        <taxon>Parasulfuritortus</taxon>
    </lineage>
</organism>
<dbReference type="GO" id="GO:0003677">
    <property type="term" value="F:DNA binding"/>
    <property type="evidence" value="ECO:0007669"/>
    <property type="project" value="InterPro"/>
</dbReference>
<dbReference type="OrthoDB" id="8561330at2"/>
<evidence type="ECO:0000256" key="2">
    <source>
        <dbReference type="SAM" id="Phobius"/>
    </source>
</evidence>
<dbReference type="RefSeq" id="WP_131444832.1">
    <property type="nucleotide sequence ID" value="NZ_SJZB01000013.1"/>
</dbReference>
<accession>A0A4R1BKN7</accession>
<comment type="caution">
    <text evidence="4">The sequence shown here is derived from an EMBL/GenBank/DDBJ whole genome shotgun (WGS) entry which is preliminary data.</text>
</comment>
<feature type="compositionally biased region" description="Low complexity" evidence="1">
    <location>
        <begin position="172"/>
        <end position="181"/>
    </location>
</feature>
<evidence type="ECO:0000256" key="1">
    <source>
        <dbReference type="SAM" id="MobiDB-lite"/>
    </source>
</evidence>
<dbReference type="CDD" id="cd00093">
    <property type="entry name" value="HTH_XRE"/>
    <property type="match status" value="1"/>
</dbReference>
<dbReference type="AlphaFoldDB" id="A0A4R1BKN7"/>
<dbReference type="SUPFAM" id="SSF47413">
    <property type="entry name" value="lambda repressor-like DNA-binding domains"/>
    <property type="match status" value="1"/>
</dbReference>
<proteinExistence type="predicted"/>
<dbReference type="InterPro" id="IPR010982">
    <property type="entry name" value="Lambda_DNA-bd_dom_sf"/>
</dbReference>
<feature type="compositionally biased region" description="Pro residues" evidence="1">
    <location>
        <begin position="137"/>
        <end position="149"/>
    </location>
</feature>
<dbReference type="Proteomes" id="UP000295443">
    <property type="component" value="Unassembled WGS sequence"/>
</dbReference>
<feature type="domain" description="HTH cro/C1-type" evidence="3">
    <location>
        <begin position="12"/>
        <end position="73"/>
    </location>
</feature>
<name>A0A4R1BKN7_9PROT</name>
<feature type="transmembrane region" description="Helical" evidence="2">
    <location>
        <begin position="104"/>
        <end position="126"/>
    </location>
</feature>
<dbReference type="InterPro" id="IPR050400">
    <property type="entry name" value="Bact_Cytoskel_RodZ"/>
</dbReference>
<gene>
    <name evidence="4" type="ORF">EZJ19_03105</name>
</gene>
<dbReference type="Gene3D" id="1.10.260.40">
    <property type="entry name" value="lambda repressor-like DNA-binding domains"/>
    <property type="match status" value="1"/>
</dbReference>
<dbReference type="Pfam" id="PF13464">
    <property type="entry name" value="RodZ_C"/>
    <property type="match status" value="1"/>
</dbReference>
<dbReference type="PANTHER" id="PTHR34475">
    <property type="match status" value="1"/>
</dbReference>
<dbReference type="PANTHER" id="PTHR34475:SF1">
    <property type="entry name" value="CYTOSKELETON PROTEIN RODZ"/>
    <property type="match status" value="1"/>
</dbReference>
<reference evidence="4 5" key="1">
    <citation type="submission" date="2019-03" db="EMBL/GenBank/DDBJ databases">
        <title>Genome sequence of Thiobacillaceae bacterium LSR1, a sulfur-oxidizing bacterium isolated from freshwater sediment.</title>
        <authorList>
            <person name="Li S."/>
        </authorList>
    </citation>
    <scope>NUCLEOTIDE SEQUENCE [LARGE SCALE GENOMIC DNA]</scope>
    <source>
        <strain evidence="4 5">LSR1</strain>
    </source>
</reference>
<keyword evidence="2" id="KW-0472">Membrane</keyword>
<keyword evidence="2" id="KW-1133">Transmembrane helix</keyword>
<dbReference type="EMBL" id="SJZB01000013">
    <property type="protein sequence ID" value="TCJ17913.1"/>
    <property type="molecule type" value="Genomic_DNA"/>
</dbReference>
<dbReference type="InterPro" id="IPR025194">
    <property type="entry name" value="RodZ-like_C"/>
</dbReference>
<dbReference type="InterPro" id="IPR001387">
    <property type="entry name" value="Cro/C1-type_HTH"/>
</dbReference>
<evidence type="ECO:0000313" key="5">
    <source>
        <dbReference type="Proteomes" id="UP000295443"/>
    </source>
</evidence>
<evidence type="ECO:0000259" key="3">
    <source>
        <dbReference type="SMART" id="SM00530"/>
    </source>
</evidence>
<evidence type="ECO:0000313" key="4">
    <source>
        <dbReference type="EMBL" id="TCJ17913.1"/>
    </source>
</evidence>